<gene>
    <name evidence="6" type="ORF">HK097_011005</name>
</gene>
<feature type="domain" description="AATF leucine zipper-containing" evidence="5">
    <location>
        <begin position="203"/>
        <end position="334"/>
    </location>
</feature>
<dbReference type="PANTHER" id="PTHR15565">
    <property type="entry name" value="AATF PROTEIN APOPTOSIS ANTAGONIZING TRANSCRIPTION FACTOR"/>
    <property type="match status" value="1"/>
</dbReference>
<evidence type="ECO:0000259" key="4">
    <source>
        <dbReference type="Pfam" id="PF08164"/>
    </source>
</evidence>
<dbReference type="GO" id="GO:0000462">
    <property type="term" value="P:maturation of SSU-rRNA from tricistronic rRNA transcript (SSU-rRNA, 5.8S rRNA, LSU-rRNA)"/>
    <property type="evidence" value="ECO:0007669"/>
    <property type="project" value="TreeGrafter"/>
</dbReference>
<feature type="compositionally biased region" description="Acidic residues" evidence="3">
    <location>
        <begin position="87"/>
        <end position="109"/>
    </location>
</feature>
<dbReference type="InterPro" id="IPR012617">
    <property type="entry name" value="AATF_C"/>
</dbReference>
<evidence type="ECO:0000256" key="2">
    <source>
        <dbReference type="ARBA" id="ARBA00013850"/>
    </source>
</evidence>
<name>A0AAD5X7W0_9FUNG</name>
<organism evidence="6 7">
    <name type="scientific">Rhizophlyctis rosea</name>
    <dbReference type="NCBI Taxonomy" id="64517"/>
    <lineage>
        <taxon>Eukaryota</taxon>
        <taxon>Fungi</taxon>
        <taxon>Fungi incertae sedis</taxon>
        <taxon>Chytridiomycota</taxon>
        <taxon>Chytridiomycota incertae sedis</taxon>
        <taxon>Chytridiomycetes</taxon>
        <taxon>Rhizophlyctidales</taxon>
        <taxon>Rhizophlyctidaceae</taxon>
        <taxon>Rhizophlyctis</taxon>
    </lineage>
</organism>
<dbReference type="InterPro" id="IPR025160">
    <property type="entry name" value="AATF"/>
</dbReference>
<dbReference type="Pfam" id="PF13339">
    <property type="entry name" value="AATF-Che1"/>
    <property type="match status" value="1"/>
</dbReference>
<sequence length="541" mass="60735">MPPRTKTLLESLADLSSTAPEDFDPERAGSEGVGLGQDSDAEEDNEGGREHYVSVGRGKLRNQIGFDLEDPKYAGKRVSRKALFADDAQEDDEGEEEDEEGSEMEELGDDGSLAGLDDEKEMDMDGFDEFEGSESNAEDSEGDDEEGKGFGSEEGDEEDEEGFGSDDDDGTTATQARLAKELAQLEVEEKKLVRSMSASAKADTDKGKHVRAQIALWDGLLDGRVRIQQAVTIANRFPKQEVYSAVRTDETQSGIAEASKELAELVDGLLDLRTALVAQNEAINIPNIDSLSKKRKRDHSNPDQLLSSMWSEAHALDEGFTGFRDQTIEKWNNKVQVASGIPMQKKFKAINQSVMSQIKQVLGDKDRLLKRTRLRRSEFRCLGEVPKYDKNDLEEQNNEDADNERADAHLSNYDNEIFDDGDYYQQLLRELIESRMTDTDDPILLGMKWAQLKQLQQKQRKKRKVDTRASKGRKIRYHVHEKIQNFMAPQPKGTWHEEMLEELFAGLLGQRHEEAGNKEVEVIVQNEGGLVSMDGLKILGR</sequence>
<comment type="caution">
    <text evidence="6">The sequence shown here is derived from an EMBL/GenBank/DDBJ whole genome shotgun (WGS) entry which is preliminary data.</text>
</comment>
<dbReference type="Pfam" id="PF08164">
    <property type="entry name" value="TRAUB"/>
    <property type="match status" value="1"/>
</dbReference>
<reference evidence="6" key="1">
    <citation type="submission" date="2020-05" db="EMBL/GenBank/DDBJ databases">
        <title>Phylogenomic resolution of chytrid fungi.</title>
        <authorList>
            <person name="Stajich J.E."/>
            <person name="Amses K."/>
            <person name="Simmons R."/>
            <person name="Seto K."/>
            <person name="Myers J."/>
            <person name="Bonds A."/>
            <person name="Quandt C.A."/>
            <person name="Barry K."/>
            <person name="Liu P."/>
            <person name="Grigoriev I."/>
            <person name="Longcore J.E."/>
            <person name="James T.Y."/>
        </authorList>
    </citation>
    <scope>NUCLEOTIDE SEQUENCE</scope>
    <source>
        <strain evidence="6">JEL0318</strain>
    </source>
</reference>
<dbReference type="Proteomes" id="UP001212841">
    <property type="component" value="Unassembled WGS sequence"/>
</dbReference>
<feature type="compositionally biased region" description="Acidic residues" evidence="3">
    <location>
        <begin position="116"/>
        <end position="146"/>
    </location>
</feature>
<evidence type="ECO:0000259" key="5">
    <source>
        <dbReference type="Pfam" id="PF13339"/>
    </source>
</evidence>
<dbReference type="EMBL" id="JADGJD010000087">
    <property type="protein sequence ID" value="KAJ3055274.1"/>
    <property type="molecule type" value="Genomic_DNA"/>
</dbReference>
<dbReference type="GO" id="GO:0005730">
    <property type="term" value="C:nucleolus"/>
    <property type="evidence" value="ECO:0007669"/>
    <property type="project" value="TreeGrafter"/>
</dbReference>
<dbReference type="AlphaFoldDB" id="A0AAD5X7W0"/>
<evidence type="ECO:0000313" key="6">
    <source>
        <dbReference type="EMBL" id="KAJ3055274.1"/>
    </source>
</evidence>
<protein>
    <recommendedName>
        <fullName evidence="2">Protein BFR2</fullName>
    </recommendedName>
</protein>
<proteinExistence type="inferred from homology"/>
<comment type="similarity">
    <text evidence="1">Belongs to the AATF family.</text>
</comment>
<evidence type="ECO:0000256" key="1">
    <source>
        <dbReference type="ARBA" id="ARBA00008966"/>
    </source>
</evidence>
<keyword evidence="7" id="KW-1185">Reference proteome</keyword>
<evidence type="ECO:0000313" key="7">
    <source>
        <dbReference type="Proteomes" id="UP001212841"/>
    </source>
</evidence>
<dbReference type="PANTHER" id="PTHR15565:SF0">
    <property type="entry name" value="PROTEIN AATF"/>
    <property type="match status" value="1"/>
</dbReference>
<evidence type="ECO:0000256" key="3">
    <source>
        <dbReference type="SAM" id="MobiDB-lite"/>
    </source>
</evidence>
<dbReference type="InterPro" id="IPR039223">
    <property type="entry name" value="AATF/Bfr2"/>
</dbReference>
<feature type="domain" description="Apoptosis-antagonizing transcription factor C-terminal" evidence="4">
    <location>
        <begin position="424"/>
        <end position="508"/>
    </location>
</feature>
<accession>A0AAD5X7W0</accession>
<feature type="region of interest" description="Disordered" evidence="3">
    <location>
        <begin position="13"/>
        <end position="171"/>
    </location>
</feature>
<feature type="compositionally biased region" description="Acidic residues" evidence="3">
    <location>
        <begin position="153"/>
        <end position="170"/>
    </location>
</feature>